<evidence type="ECO:0000313" key="3">
    <source>
        <dbReference type="EMBL" id="ORZ19877.1"/>
    </source>
</evidence>
<feature type="domain" description="FCP1 homology" evidence="2">
    <location>
        <begin position="67"/>
        <end position="226"/>
    </location>
</feature>
<dbReference type="GO" id="GO:0015031">
    <property type="term" value="P:protein transport"/>
    <property type="evidence" value="ECO:0007669"/>
    <property type="project" value="UniProtKB-KW"/>
</dbReference>
<comment type="similarity">
    <text evidence="1">Belongs to the TIM50 family.</text>
</comment>
<accession>A0A1X2IPC5</accession>
<evidence type="ECO:0000259" key="2">
    <source>
        <dbReference type="PROSITE" id="PS50969"/>
    </source>
</evidence>
<sequence length="304" mass="34842">MSPAINKTTKCMSRYNRTKALLKQHQNLSKTTPTPTPVLSIPRAPTPAYLESVDSPQSVRLDPKEAALRKKHLLILDLNGTLLSRTNRRTGMFVRPHIDAFLNYIFDHFKVMVWSSAQAPSVCHMVSLFGEKHKAQLVKTWSRSHFGLSSLDIQRKTPTIKDLTRVWGKFKKYSAHNTVILDDSPSKSVLQPYNSIHLHTFNHNSTEFLTHGDHELLSVMDYLKQLQLQTNIPNFMRNTPYASISPSHLDTALAEESKVCHYYGFYDDLVHTKHDFSNNTTVKVDDQVETDNVDKLKKNTHTRF</sequence>
<keyword evidence="1" id="KW-0809">Transit peptide</keyword>
<keyword evidence="4" id="KW-1185">Reference proteome</keyword>
<dbReference type="STRING" id="90262.A0A1X2IPC5"/>
<dbReference type="GO" id="GO:0005744">
    <property type="term" value="C:TIM23 mitochondrial import inner membrane translocase complex"/>
    <property type="evidence" value="ECO:0007669"/>
    <property type="project" value="UniProtKB-UniRule"/>
</dbReference>
<dbReference type="SMART" id="SM00577">
    <property type="entry name" value="CPDc"/>
    <property type="match status" value="1"/>
</dbReference>
<comment type="subcellular location">
    <subcellularLocation>
        <location evidence="1">Mitochondrion inner membrane</location>
        <topology evidence="1">Single-pass membrane protein</topology>
    </subcellularLocation>
</comment>
<dbReference type="InterPro" id="IPR050365">
    <property type="entry name" value="TIM50"/>
</dbReference>
<dbReference type="Pfam" id="PF03031">
    <property type="entry name" value="NIF"/>
    <property type="match status" value="1"/>
</dbReference>
<dbReference type="SUPFAM" id="SSF56784">
    <property type="entry name" value="HAD-like"/>
    <property type="match status" value="1"/>
</dbReference>
<dbReference type="InterPro" id="IPR036412">
    <property type="entry name" value="HAD-like_sf"/>
</dbReference>
<dbReference type="EMBL" id="MCGE01000007">
    <property type="protein sequence ID" value="ORZ19877.1"/>
    <property type="molecule type" value="Genomic_DNA"/>
</dbReference>
<comment type="function">
    <text evidence="1">Essential component of the TIM23 complex, a complex that mediates the translocation of transit peptide-containing proteins across the mitochondrial inner membrane.</text>
</comment>
<keyword evidence="1" id="KW-0653">Protein transport</keyword>
<dbReference type="OrthoDB" id="1711508at2759"/>
<evidence type="ECO:0000256" key="1">
    <source>
        <dbReference type="RuleBase" id="RU365079"/>
    </source>
</evidence>
<proteinExistence type="inferred from homology"/>
<dbReference type="PROSITE" id="PS50969">
    <property type="entry name" value="FCP1"/>
    <property type="match status" value="1"/>
</dbReference>
<dbReference type="PANTHER" id="PTHR12210">
    <property type="entry name" value="DULLARD PROTEIN PHOSPHATASE"/>
    <property type="match status" value="1"/>
</dbReference>
<keyword evidence="1" id="KW-0496">Mitochondrion</keyword>
<gene>
    <name evidence="3" type="ORF">BCR42DRAFT_410707</name>
</gene>
<comment type="subunit">
    <text evidence="1">Component of the TIM23 complex.</text>
</comment>
<dbReference type="InterPro" id="IPR023214">
    <property type="entry name" value="HAD_sf"/>
</dbReference>
<dbReference type="AlphaFoldDB" id="A0A1X2IPC5"/>
<reference evidence="3 4" key="1">
    <citation type="submission" date="2016-07" db="EMBL/GenBank/DDBJ databases">
        <title>Pervasive Adenine N6-methylation of Active Genes in Fungi.</title>
        <authorList>
            <consortium name="DOE Joint Genome Institute"/>
            <person name="Mondo S.J."/>
            <person name="Dannebaum R.O."/>
            <person name="Kuo R.C."/>
            <person name="Labutti K."/>
            <person name="Haridas S."/>
            <person name="Kuo A."/>
            <person name="Salamov A."/>
            <person name="Ahrendt S.R."/>
            <person name="Lipzen A."/>
            <person name="Sullivan W."/>
            <person name="Andreopoulos W.B."/>
            <person name="Clum A."/>
            <person name="Lindquist E."/>
            <person name="Daum C."/>
            <person name="Ramamoorthy G.K."/>
            <person name="Gryganskyi A."/>
            <person name="Culley D."/>
            <person name="Magnuson J.K."/>
            <person name="James T.Y."/>
            <person name="O'Malley M.A."/>
            <person name="Stajich J.E."/>
            <person name="Spatafora J.W."/>
            <person name="Visel A."/>
            <person name="Grigoriev I.V."/>
        </authorList>
    </citation>
    <scope>NUCLEOTIDE SEQUENCE [LARGE SCALE GENOMIC DNA]</scope>
    <source>
        <strain evidence="3 4">NRRL 1336</strain>
    </source>
</reference>
<dbReference type="Gene3D" id="3.40.50.1000">
    <property type="entry name" value="HAD superfamily/HAD-like"/>
    <property type="match status" value="1"/>
</dbReference>
<name>A0A1X2IPC5_9FUNG</name>
<keyword evidence="1" id="KW-0811">Translocation</keyword>
<evidence type="ECO:0000313" key="4">
    <source>
        <dbReference type="Proteomes" id="UP000193560"/>
    </source>
</evidence>
<dbReference type="InterPro" id="IPR004274">
    <property type="entry name" value="FCP1_dom"/>
</dbReference>
<protein>
    <recommendedName>
        <fullName evidence="1">Mitochondrial import inner membrane translocase subunit TIM50</fullName>
    </recommendedName>
</protein>
<comment type="caution">
    <text evidence="3">The sequence shown here is derived from an EMBL/GenBank/DDBJ whole genome shotgun (WGS) entry which is preliminary data.</text>
</comment>
<keyword evidence="1" id="KW-0813">Transport</keyword>
<organism evidence="3 4">
    <name type="scientific">Absidia repens</name>
    <dbReference type="NCBI Taxonomy" id="90262"/>
    <lineage>
        <taxon>Eukaryota</taxon>
        <taxon>Fungi</taxon>
        <taxon>Fungi incertae sedis</taxon>
        <taxon>Mucoromycota</taxon>
        <taxon>Mucoromycotina</taxon>
        <taxon>Mucoromycetes</taxon>
        <taxon>Mucorales</taxon>
        <taxon>Cunninghamellaceae</taxon>
        <taxon>Absidia</taxon>
    </lineage>
</organism>
<dbReference type="Proteomes" id="UP000193560">
    <property type="component" value="Unassembled WGS sequence"/>
</dbReference>